<name>A0A8S5QXE1_9CAUD</name>
<proteinExistence type="predicted"/>
<organism evidence="1">
    <name type="scientific">Myoviridae sp. ctcPl3</name>
    <dbReference type="NCBI Taxonomy" id="2826669"/>
    <lineage>
        <taxon>Viruses</taxon>
        <taxon>Duplodnaviria</taxon>
        <taxon>Heunggongvirae</taxon>
        <taxon>Uroviricota</taxon>
        <taxon>Caudoviricetes</taxon>
    </lineage>
</organism>
<reference evidence="1" key="1">
    <citation type="journal article" date="2021" name="Proc. Natl. Acad. Sci. U.S.A.">
        <title>A Catalog of Tens of Thousands of Viruses from Human Metagenomes Reveals Hidden Associations with Chronic Diseases.</title>
        <authorList>
            <person name="Tisza M.J."/>
            <person name="Buck C.B."/>
        </authorList>
    </citation>
    <scope>NUCLEOTIDE SEQUENCE</scope>
    <source>
        <strain evidence="1">CtcPl3</strain>
    </source>
</reference>
<dbReference type="EMBL" id="BK015752">
    <property type="protein sequence ID" value="DAE23389.1"/>
    <property type="molecule type" value="Genomic_DNA"/>
</dbReference>
<accession>A0A8S5QXE1</accession>
<sequence>MKLHATELVVNTHCSKCLFKFYGNSLLACFAKQTISFL</sequence>
<protein>
    <submittedName>
        <fullName evidence="1">Uncharacterized protein</fullName>
    </submittedName>
</protein>
<evidence type="ECO:0000313" key="1">
    <source>
        <dbReference type="EMBL" id="DAE23389.1"/>
    </source>
</evidence>